<gene>
    <name evidence="7" type="ORF">A2318_03495</name>
</gene>
<proteinExistence type="inferred from homology"/>
<keyword evidence="4" id="KW-0573">Peptidoglycan synthesis</keyword>
<dbReference type="GO" id="GO:0016755">
    <property type="term" value="F:aminoacyltransferase activity"/>
    <property type="evidence" value="ECO:0007669"/>
    <property type="project" value="InterPro"/>
</dbReference>
<evidence type="ECO:0000313" key="7">
    <source>
        <dbReference type="EMBL" id="OGL97429.1"/>
    </source>
</evidence>
<dbReference type="GO" id="GO:0009252">
    <property type="term" value="P:peptidoglycan biosynthetic process"/>
    <property type="evidence" value="ECO:0007669"/>
    <property type="project" value="UniProtKB-KW"/>
</dbReference>
<evidence type="ECO:0000256" key="1">
    <source>
        <dbReference type="ARBA" id="ARBA00009943"/>
    </source>
</evidence>
<keyword evidence="5" id="KW-0012">Acyltransferase</keyword>
<evidence type="ECO:0000256" key="5">
    <source>
        <dbReference type="ARBA" id="ARBA00023315"/>
    </source>
</evidence>
<dbReference type="GO" id="GO:0008360">
    <property type="term" value="P:regulation of cell shape"/>
    <property type="evidence" value="ECO:0007669"/>
    <property type="project" value="UniProtKB-KW"/>
</dbReference>
<dbReference type="PROSITE" id="PS51191">
    <property type="entry name" value="FEMABX"/>
    <property type="match status" value="1"/>
</dbReference>
<dbReference type="AlphaFoldDB" id="A0A1F7W3U8"/>
<comment type="caution">
    <text evidence="7">The sequence shown here is derived from an EMBL/GenBank/DDBJ whole genome shotgun (WGS) entry which is preliminary data.</text>
</comment>
<accession>A0A1F7W3U8</accession>
<evidence type="ECO:0000256" key="6">
    <source>
        <dbReference type="ARBA" id="ARBA00023316"/>
    </source>
</evidence>
<dbReference type="InterPro" id="IPR050644">
    <property type="entry name" value="PG_Glycine_Bridge_Synth"/>
</dbReference>
<dbReference type="InterPro" id="IPR003447">
    <property type="entry name" value="FEMABX"/>
</dbReference>
<sequence length="356" mass="40154">MQIVHNKLNQQTWDSFVLKHGPRSGRFLQSFAWGEFMKKVGEGEGIINRIAWMSDVGEGQAPPNIIAVAQVMQKTIPHFGTYAYVPRGPILAPSPFEALPAGRQGEGGGRGVTEKNMIICSGASSKNDLFIRTELASEHPSHALPSMRRGVTRTENVQPAHTLITNLTISTDELLSNMHEKTRYNIRLAEKKGVKIEMRSATIDEVWPVFEATASRDAFRLHGKEYYRKMIESGVAFFAIAKHENDILAANIMIDFGDTRTYLHGASSNVKRNLMAPYLLHFELMKDAQSKGIKFYDWWGVAPLDAPANHTWAGISRFKRGFGGEEVSYPDAFDVVLKPMRYATYRFVRAMRRMMR</sequence>
<dbReference type="GO" id="GO:0071555">
    <property type="term" value="P:cell wall organization"/>
    <property type="evidence" value="ECO:0007669"/>
    <property type="project" value="UniProtKB-KW"/>
</dbReference>
<dbReference type="PANTHER" id="PTHR36174">
    <property type="entry name" value="LIPID II:GLYCINE GLYCYLTRANSFERASE"/>
    <property type="match status" value="1"/>
</dbReference>
<dbReference type="SUPFAM" id="SSF55729">
    <property type="entry name" value="Acyl-CoA N-acyltransferases (Nat)"/>
    <property type="match status" value="2"/>
</dbReference>
<protein>
    <recommendedName>
        <fullName evidence="9">BioF2-like acetyltransferase domain-containing protein</fullName>
    </recommendedName>
</protein>
<evidence type="ECO:0000256" key="2">
    <source>
        <dbReference type="ARBA" id="ARBA00022679"/>
    </source>
</evidence>
<dbReference type="Pfam" id="PF02388">
    <property type="entry name" value="FemAB"/>
    <property type="match status" value="2"/>
</dbReference>
<dbReference type="STRING" id="1802421.A2318_03495"/>
<keyword evidence="2" id="KW-0808">Transferase</keyword>
<dbReference type="Gene3D" id="3.40.630.30">
    <property type="match status" value="2"/>
</dbReference>
<evidence type="ECO:0000256" key="4">
    <source>
        <dbReference type="ARBA" id="ARBA00022984"/>
    </source>
</evidence>
<name>A0A1F7W3U8_9BACT</name>
<keyword evidence="6" id="KW-0961">Cell wall biogenesis/degradation</keyword>
<keyword evidence="3" id="KW-0133">Cell shape</keyword>
<evidence type="ECO:0008006" key="9">
    <source>
        <dbReference type="Google" id="ProtNLM"/>
    </source>
</evidence>
<comment type="similarity">
    <text evidence="1">Belongs to the FemABX family.</text>
</comment>
<dbReference type="PANTHER" id="PTHR36174:SF1">
    <property type="entry name" value="LIPID II:GLYCINE GLYCYLTRANSFERASE"/>
    <property type="match status" value="1"/>
</dbReference>
<dbReference type="Proteomes" id="UP000177331">
    <property type="component" value="Unassembled WGS sequence"/>
</dbReference>
<evidence type="ECO:0000256" key="3">
    <source>
        <dbReference type="ARBA" id="ARBA00022960"/>
    </source>
</evidence>
<dbReference type="EMBL" id="MGFD01000048">
    <property type="protein sequence ID" value="OGL97429.1"/>
    <property type="molecule type" value="Genomic_DNA"/>
</dbReference>
<dbReference type="InterPro" id="IPR016181">
    <property type="entry name" value="Acyl_CoA_acyltransferase"/>
</dbReference>
<organism evidence="7 8">
    <name type="scientific">Candidatus Uhrbacteria bacterium RIFOXYB2_FULL_45_11</name>
    <dbReference type="NCBI Taxonomy" id="1802421"/>
    <lineage>
        <taxon>Bacteria</taxon>
        <taxon>Candidatus Uhriibacteriota</taxon>
    </lineage>
</organism>
<reference evidence="7 8" key="1">
    <citation type="journal article" date="2016" name="Nat. Commun.">
        <title>Thousands of microbial genomes shed light on interconnected biogeochemical processes in an aquifer system.</title>
        <authorList>
            <person name="Anantharaman K."/>
            <person name="Brown C.T."/>
            <person name="Hug L.A."/>
            <person name="Sharon I."/>
            <person name="Castelle C.J."/>
            <person name="Probst A.J."/>
            <person name="Thomas B.C."/>
            <person name="Singh A."/>
            <person name="Wilkins M.J."/>
            <person name="Karaoz U."/>
            <person name="Brodie E.L."/>
            <person name="Williams K.H."/>
            <person name="Hubbard S.S."/>
            <person name="Banfield J.F."/>
        </authorList>
    </citation>
    <scope>NUCLEOTIDE SEQUENCE [LARGE SCALE GENOMIC DNA]</scope>
</reference>
<evidence type="ECO:0000313" key="8">
    <source>
        <dbReference type="Proteomes" id="UP000177331"/>
    </source>
</evidence>